<dbReference type="PANTHER" id="PTHR33376">
    <property type="match status" value="1"/>
</dbReference>
<evidence type="ECO:0000313" key="6">
    <source>
        <dbReference type="EMBL" id="MFC3102329.1"/>
    </source>
</evidence>
<keyword evidence="4 5" id="KW-0732">Signal</keyword>
<comment type="subcellular location">
    <subcellularLocation>
        <location evidence="1">Cell envelope</location>
    </subcellularLocation>
</comment>
<dbReference type="InterPro" id="IPR004682">
    <property type="entry name" value="TRAP_DctP"/>
</dbReference>
<feature type="chain" id="PRO_5045573075" evidence="5">
    <location>
        <begin position="26"/>
        <end position="355"/>
    </location>
</feature>
<dbReference type="PIRSF" id="PIRSF006470">
    <property type="entry name" value="DctB"/>
    <property type="match status" value="1"/>
</dbReference>
<comment type="similarity">
    <text evidence="2">Belongs to the bacterial solute-binding protein 7 family.</text>
</comment>
<evidence type="ECO:0000256" key="5">
    <source>
        <dbReference type="SAM" id="SignalP"/>
    </source>
</evidence>
<sequence length="355" mass="38945">MSKQWTTVLIAASLALTLVSAPALAFKSQYKMSMVVGPNTAWGMGAQRFADLVKERTDGKINIKVYYSGALFAGKQTNEFTLLRQGVADFSLASTINWSPQVKELNLFSLPFFFPDHASLDAVVQGKAGDQIFARLDRLGVKPLAWGENGFRQLTNSRHEIAAPADLADLKIRVVGSKLFIDTFQALGANPTAMPYSEALTALQQGVVDGQENPVGGVIVPYKLWQYSQKYLTVWNYVVDPLIYAVNGREWKAFSPEIKKVLLQSAQDAARYQKALARVGLDDGAALAYLKEQHEAPDVTDPYGVLEKNGVTVTRLDADQLAAFKKKVAPVVDKWTDTIGADLVDTARTDQKQAQ</sequence>
<keyword evidence="3" id="KW-0813">Transport</keyword>
<dbReference type="Gene3D" id="3.40.190.170">
    <property type="entry name" value="Bacterial extracellular solute-binding protein, family 7"/>
    <property type="match status" value="1"/>
</dbReference>
<dbReference type="RefSeq" id="WP_380685273.1">
    <property type="nucleotide sequence ID" value="NZ_JBHRSS010000001.1"/>
</dbReference>
<dbReference type="EMBL" id="JBHRSS010000001">
    <property type="protein sequence ID" value="MFC3102329.1"/>
    <property type="molecule type" value="Genomic_DNA"/>
</dbReference>
<keyword evidence="7" id="KW-1185">Reference proteome</keyword>
<dbReference type="InterPro" id="IPR018389">
    <property type="entry name" value="DctP_fam"/>
</dbReference>
<evidence type="ECO:0000256" key="3">
    <source>
        <dbReference type="ARBA" id="ARBA00022448"/>
    </source>
</evidence>
<dbReference type="NCBIfam" id="TIGR00787">
    <property type="entry name" value="dctP"/>
    <property type="match status" value="1"/>
</dbReference>
<dbReference type="InterPro" id="IPR038404">
    <property type="entry name" value="TRAP_DctP_sf"/>
</dbReference>
<organism evidence="6 7">
    <name type="scientific">Salinisphaera aquimarina</name>
    <dbReference type="NCBI Taxonomy" id="2094031"/>
    <lineage>
        <taxon>Bacteria</taxon>
        <taxon>Pseudomonadati</taxon>
        <taxon>Pseudomonadota</taxon>
        <taxon>Gammaproteobacteria</taxon>
        <taxon>Salinisphaerales</taxon>
        <taxon>Salinisphaeraceae</taxon>
        <taxon>Salinisphaera</taxon>
    </lineage>
</organism>
<accession>A0ABV7EK68</accession>
<dbReference type="PANTHER" id="PTHR33376:SF4">
    <property type="entry name" value="SIALIC ACID-BINDING PERIPLASMIC PROTEIN SIAP"/>
    <property type="match status" value="1"/>
</dbReference>
<gene>
    <name evidence="6" type="ORF">ACFOSU_00315</name>
</gene>
<comment type="caution">
    <text evidence="6">The sequence shown here is derived from an EMBL/GenBank/DDBJ whole genome shotgun (WGS) entry which is preliminary data.</text>
</comment>
<feature type="signal peptide" evidence="5">
    <location>
        <begin position="1"/>
        <end position="25"/>
    </location>
</feature>
<evidence type="ECO:0000256" key="2">
    <source>
        <dbReference type="ARBA" id="ARBA00009023"/>
    </source>
</evidence>
<evidence type="ECO:0000313" key="7">
    <source>
        <dbReference type="Proteomes" id="UP001595462"/>
    </source>
</evidence>
<evidence type="ECO:0000256" key="4">
    <source>
        <dbReference type="ARBA" id="ARBA00022729"/>
    </source>
</evidence>
<proteinExistence type="inferred from homology"/>
<protein>
    <submittedName>
        <fullName evidence="6">DctP family TRAP transporter solute-binding subunit</fullName>
    </submittedName>
</protein>
<reference evidence="7" key="1">
    <citation type="journal article" date="2019" name="Int. J. Syst. Evol. Microbiol.">
        <title>The Global Catalogue of Microorganisms (GCM) 10K type strain sequencing project: providing services to taxonomists for standard genome sequencing and annotation.</title>
        <authorList>
            <consortium name="The Broad Institute Genomics Platform"/>
            <consortium name="The Broad Institute Genome Sequencing Center for Infectious Disease"/>
            <person name="Wu L."/>
            <person name="Ma J."/>
        </authorList>
    </citation>
    <scope>NUCLEOTIDE SEQUENCE [LARGE SCALE GENOMIC DNA]</scope>
    <source>
        <strain evidence="7">KCTC 52640</strain>
    </source>
</reference>
<name>A0ABV7EK68_9GAMM</name>
<dbReference type="Pfam" id="PF03480">
    <property type="entry name" value="DctP"/>
    <property type="match status" value="1"/>
</dbReference>
<dbReference type="NCBIfam" id="NF037995">
    <property type="entry name" value="TRAP_S1"/>
    <property type="match status" value="1"/>
</dbReference>
<evidence type="ECO:0000256" key="1">
    <source>
        <dbReference type="ARBA" id="ARBA00004196"/>
    </source>
</evidence>
<dbReference type="Proteomes" id="UP001595462">
    <property type="component" value="Unassembled WGS sequence"/>
</dbReference>